<dbReference type="OrthoDB" id="216295at2"/>
<dbReference type="RefSeq" id="WP_145243146.1">
    <property type="nucleotide sequence ID" value="NZ_CP036273.1"/>
</dbReference>
<evidence type="ECO:0000259" key="6">
    <source>
        <dbReference type="Pfam" id="PF01061"/>
    </source>
</evidence>
<evidence type="ECO:0000256" key="4">
    <source>
        <dbReference type="ARBA" id="ARBA00023136"/>
    </source>
</evidence>
<feature type="transmembrane region" description="Helical" evidence="5">
    <location>
        <begin position="468"/>
        <end position="487"/>
    </location>
</feature>
<keyword evidence="2 5" id="KW-0812">Transmembrane</keyword>
<dbReference type="GO" id="GO:0005886">
    <property type="term" value="C:plasma membrane"/>
    <property type="evidence" value="ECO:0007669"/>
    <property type="project" value="UniProtKB-SubCell"/>
</dbReference>
<feature type="transmembrane region" description="Helical" evidence="5">
    <location>
        <begin position="100"/>
        <end position="121"/>
    </location>
</feature>
<feature type="transmembrane region" description="Helical" evidence="5">
    <location>
        <begin position="239"/>
        <end position="259"/>
    </location>
</feature>
<dbReference type="EMBL" id="CP036273">
    <property type="protein sequence ID" value="QDU23043.1"/>
    <property type="molecule type" value="Genomic_DNA"/>
</dbReference>
<feature type="transmembrane region" description="Helical" evidence="5">
    <location>
        <begin position="59"/>
        <end position="80"/>
    </location>
</feature>
<keyword evidence="4 5" id="KW-0472">Membrane</keyword>
<evidence type="ECO:0000256" key="5">
    <source>
        <dbReference type="SAM" id="Phobius"/>
    </source>
</evidence>
<dbReference type="Pfam" id="PF12679">
    <property type="entry name" value="ABC2_membrane_2"/>
    <property type="match status" value="1"/>
</dbReference>
<comment type="subcellular location">
    <subcellularLocation>
        <location evidence="1">Membrane</location>
        <topology evidence="1">Multi-pass membrane protein</topology>
    </subcellularLocation>
</comment>
<evidence type="ECO:0000256" key="2">
    <source>
        <dbReference type="ARBA" id="ARBA00022692"/>
    </source>
</evidence>
<dbReference type="Proteomes" id="UP000319576">
    <property type="component" value="Chromosome"/>
</dbReference>
<feature type="transmembrane region" description="Helical" evidence="5">
    <location>
        <begin position="435"/>
        <end position="456"/>
    </location>
</feature>
<evidence type="ECO:0000256" key="3">
    <source>
        <dbReference type="ARBA" id="ARBA00022989"/>
    </source>
</evidence>
<sequence length="553" mass="57114">MTTNPIVRRELLELLRTRQAVAAQLLLAAACAALVLVRWPTGGVTDVGGARSVQVLRVFGYGLLAGVVFLVPAYPATAIVRERVKGTLALLLNSPLTPWAIYLGKLGGVLGFTALLLLMTAPAAAACHALGGAPVRGGVALLYLVLAVAALQLATLALWVSGRARSTDAALRAAYALAIGVCAVPLAPAWLVEGDSGLLGGAAAWVKALSPIPAIMEVLGQGGVGSHGLATATGAVPRFLLLATVVSGVCAASTVRALARSPLDVARAAGVMTEDRSAGERRRRRLFFLVDPNRRARPISRWVNPVMVKEFRTRRFGRGHWTLRLIAGCAVLSLGLTYVAAGGAVDWGAGRIGAALVLLQTALLLLFAPSLAAGLISSEREGGGWTLLRTTPLTPGRILRGKLLSAAWPLLLLMCATLPGYVVMMTVSPELAPQARRAVACLAGTAVFAVLLGAAASSLARTTAAAMATANVVLVAVCAGPLLVWLARDAPFGHTAVEAALTISPVAAALHAAEAPGFVEYDLLPANWYAVGAACAVLLLVLVLRVRQLGRPE</sequence>
<proteinExistence type="predicted"/>
<feature type="transmembrane region" description="Helical" evidence="5">
    <location>
        <begin position="403"/>
        <end position="423"/>
    </location>
</feature>
<feature type="domain" description="ABC-2 type transporter transmembrane" evidence="6">
    <location>
        <begin position="6"/>
        <end position="170"/>
    </location>
</feature>
<keyword evidence="8" id="KW-1185">Reference proteome</keyword>
<dbReference type="Pfam" id="PF01061">
    <property type="entry name" value="ABC2_membrane"/>
    <property type="match status" value="1"/>
</dbReference>
<evidence type="ECO:0000313" key="7">
    <source>
        <dbReference type="EMBL" id="QDU23043.1"/>
    </source>
</evidence>
<protein>
    <submittedName>
        <fullName evidence="7">ABC-2 family transporter protein</fullName>
    </submittedName>
</protein>
<feature type="transmembrane region" description="Helical" evidence="5">
    <location>
        <begin position="321"/>
        <end position="340"/>
    </location>
</feature>
<accession>A0A517XZY3</accession>
<gene>
    <name evidence="7" type="ORF">ETAA1_50330</name>
</gene>
<organism evidence="7 8">
    <name type="scientific">Urbifossiella limnaea</name>
    <dbReference type="NCBI Taxonomy" id="2528023"/>
    <lineage>
        <taxon>Bacteria</taxon>
        <taxon>Pseudomonadati</taxon>
        <taxon>Planctomycetota</taxon>
        <taxon>Planctomycetia</taxon>
        <taxon>Gemmatales</taxon>
        <taxon>Gemmataceae</taxon>
        <taxon>Urbifossiella</taxon>
    </lineage>
</organism>
<keyword evidence="3 5" id="KW-1133">Transmembrane helix</keyword>
<dbReference type="InterPro" id="IPR013525">
    <property type="entry name" value="ABC2_TM"/>
</dbReference>
<feature type="transmembrane region" description="Helical" evidence="5">
    <location>
        <begin position="526"/>
        <end position="544"/>
    </location>
</feature>
<dbReference type="PANTHER" id="PTHR43471">
    <property type="entry name" value="ABC TRANSPORTER PERMEASE"/>
    <property type="match status" value="1"/>
</dbReference>
<dbReference type="GO" id="GO:0140359">
    <property type="term" value="F:ABC-type transporter activity"/>
    <property type="evidence" value="ECO:0007669"/>
    <property type="project" value="InterPro"/>
</dbReference>
<dbReference type="PANTHER" id="PTHR43471:SF1">
    <property type="entry name" value="ABC TRANSPORTER PERMEASE PROTEIN NOSY-RELATED"/>
    <property type="match status" value="1"/>
</dbReference>
<dbReference type="AlphaFoldDB" id="A0A517XZY3"/>
<feature type="transmembrane region" description="Helical" evidence="5">
    <location>
        <begin position="173"/>
        <end position="191"/>
    </location>
</feature>
<feature type="transmembrane region" description="Helical" evidence="5">
    <location>
        <begin position="141"/>
        <end position="161"/>
    </location>
</feature>
<dbReference type="KEGG" id="uli:ETAA1_50330"/>
<reference evidence="7 8" key="1">
    <citation type="submission" date="2019-02" db="EMBL/GenBank/DDBJ databases">
        <title>Deep-cultivation of Planctomycetes and their phenomic and genomic characterization uncovers novel biology.</title>
        <authorList>
            <person name="Wiegand S."/>
            <person name="Jogler M."/>
            <person name="Boedeker C."/>
            <person name="Pinto D."/>
            <person name="Vollmers J."/>
            <person name="Rivas-Marin E."/>
            <person name="Kohn T."/>
            <person name="Peeters S.H."/>
            <person name="Heuer A."/>
            <person name="Rast P."/>
            <person name="Oberbeckmann S."/>
            <person name="Bunk B."/>
            <person name="Jeske O."/>
            <person name="Meyerdierks A."/>
            <person name="Storesund J.E."/>
            <person name="Kallscheuer N."/>
            <person name="Luecker S."/>
            <person name="Lage O.M."/>
            <person name="Pohl T."/>
            <person name="Merkel B.J."/>
            <person name="Hornburger P."/>
            <person name="Mueller R.-W."/>
            <person name="Bruemmer F."/>
            <person name="Labrenz M."/>
            <person name="Spormann A.M."/>
            <person name="Op den Camp H."/>
            <person name="Overmann J."/>
            <person name="Amann R."/>
            <person name="Jetten M.S.M."/>
            <person name="Mascher T."/>
            <person name="Medema M.H."/>
            <person name="Devos D.P."/>
            <person name="Kaster A.-K."/>
            <person name="Ovreas L."/>
            <person name="Rohde M."/>
            <person name="Galperin M.Y."/>
            <person name="Jogler C."/>
        </authorList>
    </citation>
    <scope>NUCLEOTIDE SEQUENCE [LARGE SCALE GENOMIC DNA]</scope>
    <source>
        <strain evidence="7 8">ETA_A1</strain>
    </source>
</reference>
<name>A0A517XZY3_9BACT</name>
<feature type="transmembrane region" description="Helical" evidence="5">
    <location>
        <begin position="21"/>
        <end position="39"/>
    </location>
</feature>
<evidence type="ECO:0000256" key="1">
    <source>
        <dbReference type="ARBA" id="ARBA00004141"/>
    </source>
</evidence>
<evidence type="ECO:0000313" key="8">
    <source>
        <dbReference type="Proteomes" id="UP000319576"/>
    </source>
</evidence>
<feature type="transmembrane region" description="Helical" evidence="5">
    <location>
        <begin position="352"/>
        <end position="376"/>
    </location>
</feature>